<dbReference type="Gene3D" id="1.20.1250.20">
    <property type="entry name" value="MFS general substrate transporter like domains"/>
    <property type="match status" value="1"/>
</dbReference>
<reference evidence="10" key="1">
    <citation type="submission" date="2024-07" db="EMBL/GenBank/DDBJ databases">
        <title>Two chromosome-level genome assemblies of Korean endemic species Abeliophyllum distichum and Forsythia ovata (Oleaceae).</title>
        <authorList>
            <person name="Jang H."/>
        </authorList>
    </citation>
    <scope>NUCLEOTIDE SEQUENCE [LARGE SCALE GENOMIC DNA]</scope>
</reference>
<proteinExistence type="inferred from homology"/>
<evidence type="ECO:0000313" key="9">
    <source>
        <dbReference type="EMBL" id="KAL2531563.1"/>
    </source>
</evidence>
<keyword evidence="6 8" id="KW-0472">Membrane</keyword>
<feature type="transmembrane region" description="Helical" evidence="8">
    <location>
        <begin position="82"/>
        <end position="101"/>
    </location>
</feature>
<keyword evidence="9" id="KW-0762">Sugar transport</keyword>
<dbReference type="PANTHER" id="PTHR23500:SF574">
    <property type="entry name" value="SUGAR TRANSPORT PROTEIN 1"/>
    <property type="match status" value="1"/>
</dbReference>
<comment type="subcellular location">
    <subcellularLocation>
        <location evidence="1">Membrane</location>
    </subcellularLocation>
</comment>
<feature type="transmembrane region" description="Helical" evidence="8">
    <location>
        <begin position="23"/>
        <end position="43"/>
    </location>
</feature>
<keyword evidence="10" id="KW-1185">Reference proteome</keyword>
<evidence type="ECO:0000256" key="1">
    <source>
        <dbReference type="ARBA" id="ARBA00004370"/>
    </source>
</evidence>
<accession>A0ABD1V3S9</accession>
<evidence type="ECO:0000256" key="4">
    <source>
        <dbReference type="ARBA" id="ARBA00022692"/>
    </source>
</evidence>
<comment type="similarity">
    <text evidence="2">Belongs to the major facilitator superfamily. Sugar transporter (TC 2.A.1.1) family.</text>
</comment>
<dbReference type="Pfam" id="PF00083">
    <property type="entry name" value="Sugar_tr"/>
    <property type="match status" value="1"/>
</dbReference>
<name>A0ABD1V3S9_9LAMI</name>
<dbReference type="InterPro" id="IPR045262">
    <property type="entry name" value="STP/PLT_plant"/>
</dbReference>
<evidence type="ECO:0000256" key="3">
    <source>
        <dbReference type="ARBA" id="ARBA00022448"/>
    </source>
</evidence>
<dbReference type="InterPro" id="IPR005828">
    <property type="entry name" value="MFS_sugar_transport-like"/>
</dbReference>
<keyword evidence="3" id="KW-0813">Transport</keyword>
<evidence type="ECO:0000256" key="2">
    <source>
        <dbReference type="ARBA" id="ARBA00010992"/>
    </source>
</evidence>
<dbReference type="PANTHER" id="PTHR23500">
    <property type="entry name" value="SOLUTE CARRIER FAMILY 2, FACILITATED GLUCOSE TRANSPORTER"/>
    <property type="match status" value="1"/>
</dbReference>
<dbReference type="InterPro" id="IPR036259">
    <property type="entry name" value="MFS_trans_sf"/>
</dbReference>
<dbReference type="EMBL" id="JBFOLK010000002">
    <property type="protein sequence ID" value="KAL2531563.1"/>
    <property type="molecule type" value="Genomic_DNA"/>
</dbReference>
<evidence type="ECO:0000313" key="10">
    <source>
        <dbReference type="Proteomes" id="UP001604336"/>
    </source>
</evidence>
<evidence type="ECO:0000256" key="7">
    <source>
        <dbReference type="ARBA" id="ARBA00044504"/>
    </source>
</evidence>
<gene>
    <name evidence="9" type="ORF">Adt_04914</name>
</gene>
<dbReference type="Proteomes" id="UP001604336">
    <property type="component" value="Unassembled WGS sequence"/>
</dbReference>
<comment type="similarity">
    <text evidence="7">Belongs to the major facilitator superfamily. Phosphate:H(+) symporter (TC 2.A.1.9) family.</text>
</comment>
<evidence type="ECO:0000256" key="5">
    <source>
        <dbReference type="ARBA" id="ARBA00022989"/>
    </source>
</evidence>
<protein>
    <submittedName>
        <fullName evidence="9">Sugar transport protein 1</fullName>
    </submittedName>
</protein>
<dbReference type="GO" id="GO:0016020">
    <property type="term" value="C:membrane"/>
    <property type="evidence" value="ECO:0007669"/>
    <property type="project" value="UniProtKB-SubCell"/>
</dbReference>
<organism evidence="9 10">
    <name type="scientific">Abeliophyllum distichum</name>
    <dbReference type="NCBI Taxonomy" id="126358"/>
    <lineage>
        <taxon>Eukaryota</taxon>
        <taxon>Viridiplantae</taxon>
        <taxon>Streptophyta</taxon>
        <taxon>Embryophyta</taxon>
        <taxon>Tracheophyta</taxon>
        <taxon>Spermatophyta</taxon>
        <taxon>Magnoliopsida</taxon>
        <taxon>eudicotyledons</taxon>
        <taxon>Gunneridae</taxon>
        <taxon>Pentapetalae</taxon>
        <taxon>asterids</taxon>
        <taxon>lamiids</taxon>
        <taxon>Lamiales</taxon>
        <taxon>Oleaceae</taxon>
        <taxon>Forsythieae</taxon>
        <taxon>Abeliophyllum</taxon>
    </lineage>
</organism>
<keyword evidence="4 8" id="KW-0812">Transmembrane</keyword>
<comment type="caution">
    <text evidence="9">The sequence shown here is derived from an EMBL/GenBank/DDBJ whole genome shotgun (WGS) entry which is preliminary data.</text>
</comment>
<evidence type="ECO:0000256" key="8">
    <source>
        <dbReference type="SAM" id="Phobius"/>
    </source>
</evidence>
<keyword evidence="5 8" id="KW-1133">Transmembrane helix</keyword>
<evidence type="ECO:0000256" key="6">
    <source>
        <dbReference type="ARBA" id="ARBA00023136"/>
    </source>
</evidence>
<sequence>MGGVNFVVSGKLSDDPTQYLGKLTWYVVMTLMVAAMGGLIFGYDIGGVTSMALFLEKFFPSVYHNQIDDTSTNKHYKFDSQILTLFTSSLNLVVLVAFFFASTMT</sequence>
<dbReference type="AlphaFoldDB" id="A0ABD1V3S9"/>